<feature type="domain" description="Aminoglycoside phosphotransferase" evidence="1">
    <location>
        <begin position="50"/>
        <end position="227"/>
    </location>
</feature>
<dbReference type="PANTHER" id="PTHR21310">
    <property type="entry name" value="AMINOGLYCOSIDE PHOSPHOTRANSFERASE-RELATED-RELATED"/>
    <property type="match status" value="1"/>
</dbReference>
<keyword evidence="2" id="KW-0418">Kinase</keyword>
<dbReference type="Pfam" id="PF01636">
    <property type="entry name" value="APH"/>
    <property type="match status" value="1"/>
</dbReference>
<dbReference type="InterPro" id="IPR002575">
    <property type="entry name" value="Aminoglycoside_PTrfase"/>
</dbReference>
<sequence length="306" mass="35385">MKSKEYKKFEQLVQRMDPQSKLFRTWELKGGVSAQVTALEMMRPDGQTKKVIVRRHGEVDLKQKPHVAAYEFKLLKMLKSEGLPTPTPCHLDSSGKIFSTPTLVIEFIEGQTEFAPVHFPDYMRQLTTHLTNIHRVDVSKVDVSFLPSQEEIVAEMMAKRPEYVDESSDEGRIRDILESRPLPQRNQSVLLHGDFWPGNTLWKKGRLVAVIDWEDAVFGDPLADVANGRLEILWAFGVDAMNDFTQQYQFRMTTIDFANLPYWDLFVALRSASKISEWGLDESTERKMREKHQLFVNQAIEKLNVR</sequence>
<protein>
    <submittedName>
        <fullName evidence="2">Aminoglycoside phosphotransferase (APT) family kinase protein</fullName>
    </submittedName>
</protein>
<dbReference type="OrthoDB" id="334783at2"/>
<dbReference type="GO" id="GO:0016301">
    <property type="term" value="F:kinase activity"/>
    <property type="evidence" value="ECO:0007669"/>
    <property type="project" value="UniProtKB-KW"/>
</dbReference>
<evidence type="ECO:0000313" key="2">
    <source>
        <dbReference type="EMBL" id="PTX51924.1"/>
    </source>
</evidence>
<evidence type="ECO:0000259" key="1">
    <source>
        <dbReference type="Pfam" id="PF01636"/>
    </source>
</evidence>
<dbReference type="Gene3D" id="3.30.200.20">
    <property type="entry name" value="Phosphorylase Kinase, domain 1"/>
    <property type="match status" value="1"/>
</dbReference>
<dbReference type="EMBL" id="QBKR01000032">
    <property type="protein sequence ID" value="PTX51924.1"/>
    <property type="molecule type" value="Genomic_DNA"/>
</dbReference>
<dbReference type="AlphaFoldDB" id="A0A2T6B787"/>
<dbReference type="InterPro" id="IPR051678">
    <property type="entry name" value="AGP_Transferase"/>
</dbReference>
<keyword evidence="3" id="KW-1185">Reference proteome</keyword>
<dbReference type="SUPFAM" id="SSF56112">
    <property type="entry name" value="Protein kinase-like (PK-like)"/>
    <property type="match status" value="1"/>
</dbReference>
<gene>
    <name evidence="2" type="ORF">C8P63_1322</name>
</gene>
<reference evidence="2 3" key="1">
    <citation type="submission" date="2018-04" db="EMBL/GenBank/DDBJ databases">
        <title>Genomic Encyclopedia of Archaeal and Bacterial Type Strains, Phase II (KMG-II): from individual species to whole genera.</title>
        <authorList>
            <person name="Goeker M."/>
        </authorList>
    </citation>
    <scope>NUCLEOTIDE SEQUENCE [LARGE SCALE GENOMIC DNA]</scope>
    <source>
        <strain evidence="2 3">DSM 45787</strain>
    </source>
</reference>
<dbReference type="Proteomes" id="UP000244240">
    <property type="component" value="Unassembled WGS sequence"/>
</dbReference>
<accession>A0A2T6B787</accession>
<dbReference type="RefSeq" id="WP_108026060.1">
    <property type="nucleotide sequence ID" value="NZ_QBKR01000032.1"/>
</dbReference>
<dbReference type="InterPro" id="IPR011009">
    <property type="entry name" value="Kinase-like_dom_sf"/>
</dbReference>
<organism evidence="2 3">
    <name type="scientific">Melghirimyces profundicolus</name>
    <dbReference type="NCBI Taxonomy" id="1242148"/>
    <lineage>
        <taxon>Bacteria</taxon>
        <taxon>Bacillati</taxon>
        <taxon>Bacillota</taxon>
        <taxon>Bacilli</taxon>
        <taxon>Bacillales</taxon>
        <taxon>Thermoactinomycetaceae</taxon>
        <taxon>Melghirimyces</taxon>
    </lineage>
</organism>
<comment type="caution">
    <text evidence="2">The sequence shown here is derived from an EMBL/GenBank/DDBJ whole genome shotgun (WGS) entry which is preliminary data.</text>
</comment>
<proteinExistence type="predicted"/>
<dbReference type="Gene3D" id="3.90.1200.10">
    <property type="match status" value="1"/>
</dbReference>
<keyword evidence="2" id="KW-0808">Transferase</keyword>
<name>A0A2T6B787_9BACL</name>
<evidence type="ECO:0000313" key="3">
    <source>
        <dbReference type="Proteomes" id="UP000244240"/>
    </source>
</evidence>